<gene>
    <name evidence="3" type="ORF">HL667_26945</name>
</gene>
<name>A0ABX2CKI9_9BRAD</name>
<sequence>MATRRWHSFLCCALIIGSVFGLSASAHAAATKRCTTAADLGADERIAGCTVVIEHGKPATPQVIEARFARAGAYFSKGDVEHAIDDYKIVIEQSSAGLLAAFDRAAPDLRESEPQPGSGFGRAFGRNGYRAKAYRALGIASFQAGLLEQSQDDFRWLSEIDPNNAEAALWLDLARRRAGLPSELADHAKRLDMSKWPAPIVRLFLGQETAEAVLAAADRGAPARRKARRCEASFFAGELMLDQSRERDAMQLIDRAVAECPWTSRERSVAEAETRALRVMP</sequence>
<evidence type="ECO:0000256" key="1">
    <source>
        <dbReference type="PROSITE-ProRule" id="PRU00339"/>
    </source>
</evidence>
<keyword evidence="2" id="KW-0732">Signal</keyword>
<evidence type="ECO:0000313" key="3">
    <source>
        <dbReference type="EMBL" id="NPU68666.1"/>
    </source>
</evidence>
<keyword evidence="1" id="KW-0802">TPR repeat</keyword>
<dbReference type="PROSITE" id="PS50005">
    <property type="entry name" value="TPR"/>
    <property type="match status" value="1"/>
</dbReference>
<dbReference type="SUPFAM" id="SSF48452">
    <property type="entry name" value="TPR-like"/>
    <property type="match status" value="1"/>
</dbReference>
<evidence type="ECO:0008006" key="5">
    <source>
        <dbReference type="Google" id="ProtNLM"/>
    </source>
</evidence>
<feature type="chain" id="PRO_5046011238" description="Tetratricopeptide repeat protein" evidence="2">
    <location>
        <begin position="29"/>
        <end position="281"/>
    </location>
</feature>
<dbReference type="EMBL" id="JABFDN010000012">
    <property type="protein sequence ID" value="NPU68666.1"/>
    <property type="molecule type" value="Genomic_DNA"/>
</dbReference>
<proteinExistence type="predicted"/>
<evidence type="ECO:0000256" key="2">
    <source>
        <dbReference type="SAM" id="SignalP"/>
    </source>
</evidence>
<dbReference type="Proteomes" id="UP000886476">
    <property type="component" value="Unassembled WGS sequence"/>
</dbReference>
<dbReference type="Gene3D" id="1.25.40.10">
    <property type="entry name" value="Tetratricopeptide repeat domain"/>
    <property type="match status" value="1"/>
</dbReference>
<protein>
    <recommendedName>
        <fullName evidence="5">Tetratricopeptide repeat protein</fullName>
    </recommendedName>
</protein>
<accession>A0ABX2CKI9</accession>
<evidence type="ECO:0000313" key="4">
    <source>
        <dbReference type="Proteomes" id="UP000886476"/>
    </source>
</evidence>
<keyword evidence="4" id="KW-1185">Reference proteome</keyword>
<comment type="caution">
    <text evidence="3">The sequence shown here is derived from an EMBL/GenBank/DDBJ whole genome shotgun (WGS) entry which is preliminary data.</text>
</comment>
<dbReference type="SMART" id="SM00028">
    <property type="entry name" value="TPR"/>
    <property type="match status" value="2"/>
</dbReference>
<dbReference type="InterPro" id="IPR011990">
    <property type="entry name" value="TPR-like_helical_dom_sf"/>
</dbReference>
<feature type="repeat" description="TPR" evidence="1">
    <location>
        <begin position="131"/>
        <end position="164"/>
    </location>
</feature>
<organism evidence="3 4">
    <name type="scientific">Bradyrhizobium aeschynomenes</name>
    <dbReference type="NCBI Taxonomy" id="2734909"/>
    <lineage>
        <taxon>Bacteria</taxon>
        <taxon>Pseudomonadati</taxon>
        <taxon>Pseudomonadota</taxon>
        <taxon>Alphaproteobacteria</taxon>
        <taxon>Hyphomicrobiales</taxon>
        <taxon>Nitrobacteraceae</taxon>
        <taxon>Bradyrhizobium</taxon>
    </lineage>
</organism>
<reference evidence="3" key="1">
    <citation type="submission" date="2020-05" db="EMBL/GenBank/DDBJ databases">
        <title>Nod-independent and nitrogen-fixing Bradyrhizobium aeschynomene sp. nov. isolated from nodules of Aeschynomene indica.</title>
        <authorList>
            <person name="Zhang Z."/>
        </authorList>
    </citation>
    <scope>NUCLEOTIDE SEQUENCE</scope>
    <source>
        <strain evidence="3">83012</strain>
    </source>
</reference>
<feature type="signal peptide" evidence="2">
    <location>
        <begin position="1"/>
        <end position="28"/>
    </location>
</feature>
<dbReference type="InterPro" id="IPR019734">
    <property type="entry name" value="TPR_rpt"/>
</dbReference>